<accession>A0A023X137</accession>
<dbReference type="Proteomes" id="UP001281130">
    <property type="component" value="Unassembled WGS sequence"/>
</dbReference>
<dbReference type="Proteomes" id="UP000025229">
    <property type="component" value="Chromosome"/>
</dbReference>
<dbReference type="Gene3D" id="3.20.20.450">
    <property type="entry name" value="EAL domain"/>
    <property type="match status" value="1"/>
</dbReference>
<evidence type="ECO:0000313" key="3">
    <source>
        <dbReference type="EMBL" id="AHY45921.1"/>
    </source>
</evidence>
<dbReference type="STRING" id="42256.RradSPS_0638"/>
<dbReference type="InterPro" id="IPR050706">
    <property type="entry name" value="Cyclic-di-GMP_PDE-like"/>
</dbReference>
<feature type="domain" description="EAL" evidence="2">
    <location>
        <begin position="1"/>
        <end position="123"/>
    </location>
</feature>
<dbReference type="EMBL" id="CP007514">
    <property type="protein sequence ID" value="AHY45921.1"/>
    <property type="molecule type" value="Genomic_DNA"/>
</dbReference>
<feature type="region of interest" description="Disordered" evidence="1">
    <location>
        <begin position="103"/>
        <end position="149"/>
    </location>
</feature>
<dbReference type="eggNOG" id="COG5001">
    <property type="taxonomic scope" value="Bacteria"/>
</dbReference>
<dbReference type="PANTHER" id="PTHR33121:SF70">
    <property type="entry name" value="SIGNALING PROTEIN YKOW"/>
    <property type="match status" value="1"/>
</dbReference>
<reference evidence="4" key="2">
    <citation type="submission" date="2023-11" db="EMBL/GenBank/DDBJ databases">
        <title>MicrobeMod: A computational toolkit for identifying prokaryotic methylation and restriction-modification with nanopore sequencing.</title>
        <authorList>
            <person name="Crits-Christoph A."/>
            <person name="Kang S.C."/>
            <person name="Lee H."/>
            <person name="Ostrov N."/>
        </authorList>
    </citation>
    <scope>NUCLEOTIDE SEQUENCE</scope>
    <source>
        <strain evidence="4">ATCC 51242</strain>
    </source>
</reference>
<sequence length="279" mass="30554">MEGDGPGVSALVRLREAGTKLSVDDFGTGYSSLSRIGIVPVDAIKLHESLISSLGTSPEGEKVVAGLIEPTHALDKSAVAEGVETEAQLKKLRKLGCDFAQGNHLWSRSKPRKPSRSSPEAPAPKHTPSDSPSNPPAPPTETLLRHRTPPHLLQSRFRRLTAYLPLQHHARCGICSFKRDRCTMRNTVDMERRVLRPGSRSLLGRGVVARGGGIVLFRRPPGSGCMLFCLVGRSSRLMSFVFEIWGHMRWWSFGALGSRGRLEGGQYLAGRRAPPALRR</sequence>
<evidence type="ECO:0000313" key="5">
    <source>
        <dbReference type="Proteomes" id="UP000025229"/>
    </source>
</evidence>
<reference evidence="3 5" key="1">
    <citation type="submission" date="2014-03" db="EMBL/GenBank/DDBJ databases">
        <title>Complete genome sequence of the Radio-Resistant Rubrobacter radiotolerans RSPS-4.</title>
        <authorList>
            <person name="Egas C.C."/>
            <person name="Barroso C.C."/>
            <person name="Froufe H.J.C."/>
            <person name="Pacheco J.J."/>
            <person name="Albuquerque L.L."/>
            <person name="da Costa M.M.S."/>
        </authorList>
    </citation>
    <scope>NUCLEOTIDE SEQUENCE [LARGE SCALE GENOMIC DNA]</scope>
    <source>
        <strain evidence="3 5">RSPS-4</strain>
    </source>
</reference>
<dbReference type="CDD" id="cd01948">
    <property type="entry name" value="EAL"/>
    <property type="match status" value="1"/>
</dbReference>
<dbReference type="GO" id="GO:0071111">
    <property type="term" value="F:cyclic-guanylate-specific phosphodiesterase activity"/>
    <property type="evidence" value="ECO:0007669"/>
    <property type="project" value="InterPro"/>
</dbReference>
<dbReference type="HOGENOM" id="CLU_997101_0_0_11"/>
<dbReference type="PANTHER" id="PTHR33121">
    <property type="entry name" value="CYCLIC DI-GMP PHOSPHODIESTERASE PDEF"/>
    <property type="match status" value="1"/>
</dbReference>
<gene>
    <name evidence="3" type="ORF">RradSPS_0638</name>
    <name evidence="4" type="ORF">SIL72_04755</name>
</gene>
<evidence type="ECO:0000313" key="4">
    <source>
        <dbReference type="EMBL" id="MDX5893335.1"/>
    </source>
</evidence>
<dbReference type="InterPro" id="IPR035919">
    <property type="entry name" value="EAL_sf"/>
</dbReference>
<dbReference type="PROSITE" id="PS50883">
    <property type="entry name" value="EAL"/>
    <property type="match status" value="1"/>
</dbReference>
<dbReference type="EMBL" id="JAWXXX010000001">
    <property type="protein sequence ID" value="MDX5893335.1"/>
    <property type="molecule type" value="Genomic_DNA"/>
</dbReference>
<name>A0A023X137_RUBRA</name>
<evidence type="ECO:0000259" key="2">
    <source>
        <dbReference type="PROSITE" id="PS50883"/>
    </source>
</evidence>
<dbReference type="AlphaFoldDB" id="A0A023X137"/>
<dbReference type="Pfam" id="PF00563">
    <property type="entry name" value="EAL"/>
    <property type="match status" value="1"/>
</dbReference>
<evidence type="ECO:0000256" key="1">
    <source>
        <dbReference type="SAM" id="MobiDB-lite"/>
    </source>
</evidence>
<keyword evidence="5" id="KW-1185">Reference proteome</keyword>
<dbReference type="InterPro" id="IPR001633">
    <property type="entry name" value="EAL_dom"/>
</dbReference>
<protein>
    <submittedName>
        <fullName evidence="3 4">EAL domain</fullName>
    </submittedName>
</protein>
<proteinExistence type="predicted"/>
<organism evidence="3 5">
    <name type="scientific">Rubrobacter radiotolerans</name>
    <name type="common">Arthrobacter radiotolerans</name>
    <dbReference type="NCBI Taxonomy" id="42256"/>
    <lineage>
        <taxon>Bacteria</taxon>
        <taxon>Bacillati</taxon>
        <taxon>Actinomycetota</taxon>
        <taxon>Rubrobacteria</taxon>
        <taxon>Rubrobacterales</taxon>
        <taxon>Rubrobacteraceae</taxon>
        <taxon>Rubrobacter</taxon>
    </lineage>
</organism>
<dbReference type="SUPFAM" id="SSF141868">
    <property type="entry name" value="EAL domain-like"/>
    <property type="match status" value="1"/>
</dbReference>
<dbReference type="KEGG" id="rrd:RradSPS_0638"/>
<dbReference type="SMART" id="SM00052">
    <property type="entry name" value="EAL"/>
    <property type="match status" value="1"/>
</dbReference>